<organism evidence="2 3">
    <name type="scientific">Bdellovibrio bacteriovorus</name>
    <dbReference type="NCBI Taxonomy" id="959"/>
    <lineage>
        <taxon>Bacteria</taxon>
        <taxon>Pseudomonadati</taxon>
        <taxon>Bdellovibrionota</taxon>
        <taxon>Bdellovibrionia</taxon>
        <taxon>Bdellovibrionales</taxon>
        <taxon>Pseudobdellovibrionaceae</taxon>
        <taxon>Bdellovibrio</taxon>
    </lineage>
</organism>
<keyword evidence="3" id="KW-1185">Reference proteome</keyword>
<dbReference type="RefSeq" id="WP_061835950.1">
    <property type="nucleotide sequence ID" value="NZ_LUKE01000003.1"/>
</dbReference>
<sequence length="476" mass="51953">MSQNTWFEHFKEQLQGLTEAYESSGSALSLLGYALKEKRLSSEEYLKWAVTHHQLPKLQSRFFTETQLSQEMFAKWATHYRWSAECLPVAEWDGSLIVVCLQPPQDFPSFPTAALVLTELENIEKAWDLFHPKAAAAPAEATVVAPTQIPKKSSDSFSFEDLGVTPDSEVSETTNSGVELSSEDGEGKEESNPDDALAGLFDGPTVVKLEAVGGSPLEKTVVLEKTAAPAPAPAPVPVAEATVSGLTGLSKIVPPEPPPSTVPKLEATQPTISVAKTPAGPPPPPKQSEVDLSDDSFANKKIPIVARPAGVAKPIVNPVASGHFSLEKIKKKNSGTINDRIKEVLSEMKIYFEKSMILTLDEQETQLVAFAWDENFKGIKDTSMRFPLKTPSIFNIVASTQKPYHGYVSLNEINERFFDDWNQGVVPDHVTITPLMVQEKMVGMLIGFADKTAYNKVSLTLAEKLSGEFVKDLQAA</sequence>
<evidence type="ECO:0000256" key="1">
    <source>
        <dbReference type="SAM" id="MobiDB-lite"/>
    </source>
</evidence>
<dbReference type="Proteomes" id="UP000075320">
    <property type="component" value="Unassembled WGS sequence"/>
</dbReference>
<comment type="caution">
    <text evidence="2">The sequence shown here is derived from an EMBL/GenBank/DDBJ whole genome shotgun (WGS) entry which is preliminary data.</text>
</comment>
<dbReference type="EMBL" id="LUKE01000003">
    <property type="protein sequence ID" value="KYG64000.1"/>
    <property type="molecule type" value="Genomic_DNA"/>
</dbReference>
<feature type="region of interest" description="Disordered" evidence="1">
    <location>
        <begin position="273"/>
        <end position="292"/>
    </location>
</feature>
<reference evidence="2 3" key="1">
    <citation type="submission" date="2016-03" db="EMBL/GenBank/DDBJ databases">
        <authorList>
            <person name="Ploux O."/>
        </authorList>
    </citation>
    <scope>NUCLEOTIDE SEQUENCE [LARGE SCALE GENOMIC DNA]</scope>
    <source>
        <strain evidence="2 3">R0</strain>
    </source>
</reference>
<evidence type="ECO:0000313" key="3">
    <source>
        <dbReference type="Proteomes" id="UP000075320"/>
    </source>
</evidence>
<gene>
    <name evidence="2" type="ORF">AZI86_14430</name>
</gene>
<dbReference type="OrthoDB" id="5288586at2"/>
<proteinExistence type="predicted"/>
<evidence type="ECO:0000313" key="2">
    <source>
        <dbReference type="EMBL" id="KYG64000.1"/>
    </source>
</evidence>
<dbReference type="AlphaFoldDB" id="A0A150WJX8"/>
<name>A0A150WJX8_BDEBC</name>
<feature type="region of interest" description="Disordered" evidence="1">
    <location>
        <begin position="155"/>
        <end position="198"/>
    </location>
</feature>
<protein>
    <submittedName>
        <fullName evidence="2">Uncharacterized protein</fullName>
    </submittedName>
</protein>
<accession>A0A150WJX8</accession>